<organism evidence="2 3">
    <name type="scientific">Methanolobus halotolerans</name>
    <dbReference type="NCBI Taxonomy" id="2052935"/>
    <lineage>
        <taxon>Archaea</taxon>
        <taxon>Methanobacteriati</taxon>
        <taxon>Methanobacteriota</taxon>
        <taxon>Stenosarchaea group</taxon>
        <taxon>Methanomicrobia</taxon>
        <taxon>Methanosarcinales</taxon>
        <taxon>Methanosarcinaceae</taxon>
        <taxon>Methanolobus</taxon>
    </lineage>
</organism>
<dbReference type="AlphaFoldDB" id="A0A4E0Q5L6"/>
<name>A0A4E0Q5L6_9EURY</name>
<proteinExistence type="predicted"/>
<reference evidence="2 3" key="1">
    <citation type="submission" date="2017-11" db="EMBL/GenBank/DDBJ databases">
        <title>Isolation and Characterization of Methanogenic Archaea from Saline Meromictic Lake at Siberia.</title>
        <authorList>
            <person name="Shen Y."/>
            <person name="Huang H.-H."/>
            <person name="Lai M.-C."/>
            <person name="Chen S.-C."/>
        </authorList>
    </citation>
    <scope>NUCLEOTIDE SEQUENCE [LARGE SCALE GENOMIC DNA]</scope>
    <source>
        <strain evidence="2 3">SY-01</strain>
    </source>
</reference>
<keyword evidence="3" id="KW-1185">Reference proteome</keyword>
<evidence type="ECO:0000256" key="1">
    <source>
        <dbReference type="SAM" id="Phobius"/>
    </source>
</evidence>
<keyword evidence="1" id="KW-0812">Transmembrane</keyword>
<dbReference type="Proteomes" id="UP000297295">
    <property type="component" value="Unassembled WGS sequence"/>
</dbReference>
<protein>
    <submittedName>
        <fullName evidence="2">Uncharacterized protein</fullName>
    </submittedName>
</protein>
<evidence type="ECO:0000313" key="3">
    <source>
        <dbReference type="Proteomes" id="UP000297295"/>
    </source>
</evidence>
<gene>
    <name evidence="2" type="ORF">CUN85_07270</name>
</gene>
<evidence type="ECO:0000313" key="2">
    <source>
        <dbReference type="EMBL" id="TGC09161.1"/>
    </source>
</evidence>
<accession>A0A4E0Q5L6</accession>
<dbReference type="EMBL" id="PGGK01000006">
    <property type="protein sequence ID" value="TGC09161.1"/>
    <property type="molecule type" value="Genomic_DNA"/>
</dbReference>
<feature type="transmembrane region" description="Helical" evidence="1">
    <location>
        <begin position="112"/>
        <end position="137"/>
    </location>
</feature>
<sequence>MENAIKWDIDVSILTNRFIMREVGRVLTYAFLFTVLIISLIMFPSLIDGSLLITDANNSGLGYFFIMISLLFLFTAVFILVYYGNSYMLSYIVDEKGVWTLTRMAQKSRNRIANILLIFMGLLSRSPSATGIGMMAAGRQDQSLKWKNVKKALFYPKYNTIVLKGRYGEKSIIFCTQNKYDHVASFVKSHCKVTITASN</sequence>
<feature type="transmembrane region" description="Helical" evidence="1">
    <location>
        <begin position="63"/>
        <end position="83"/>
    </location>
</feature>
<feature type="transmembrane region" description="Helical" evidence="1">
    <location>
        <begin position="26"/>
        <end position="43"/>
    </location>
</feature>
<comment type="caution">
    <text evidence="2">The sequence shown here is derived from an EMBL/GenBank/DDBJ whole genome shotgun (WGS) entry which is preliminary data.</text>
</comment>
<keyword evidence="1" id="KW-0472">Membrane</keyword>
<keyword evidence="1" id="KW-1133">Transmembrane helix</keyword>